<keyword evidence="3" id="KW-1185">Reference proteome</keyword>
<accession>A0ABS5ZJQ5</accession>
<dbReference type="RefSeq" id="WP_215821731.1">
    <property type="nucleotide sequence ID" value="NZ_JAGSOY010000080.1"/>
</dbReference>
<feature type="transmembrane region" description="Helical" evidence="1">
    <location>
        <begin position="54"/>
        <end position="74"/>
    </location>
</feature>
<evidence type="ECO:0000313" key="2">
    <source>
        <dbReference type="EMBL" id="MBU2713445.1"/>
    </source>
</evidence>
<name>A0ABS5ZJQ5_9GAMM</name>
<protein>
    <submittedName>
        <fullName evidence="2">Uncharacterized protein</fullName>
    </submittedName>
</protein>
<sequence length="133" mass="14366">MRGAGGTNGGIGQFLIGLAMMCAGFYMLFNAIMVNSSFNMGMRLYGLNLFGGQFNITSGMVMVPFIFGIGMLFYNAKNFIGWLLTLGSLTALLFGVISAIHFSMRSMTAFELITILVLAIGGLGLFLRSFKTQ</sequence>
<reference evidence="2 3" key="1">
    <citation type="submission" date="2021-04" db="EMBL/GenBank/DDBJ databases">
        <authorList>
            <person name="Pira H."/>
            <person name="Risdian C."/>
            <person name="Wink J."/>
        </authorList>
    </citation>
    <scope>NUCLEOTIDE SEQUENCE [LARGE SCALE GENOMIC DNA]</scope>
    <source>
        <strain evidence="2 3">WH53</strain>
    </source>
</reference>
<feature type="transmembrane region" description="Helical" evidence="1">
    <location>
        <begin position="12"/>
        <end position="34"/>
    </location>
</feature>
<dbReference type="EMBL" id="JAGSOY010000080">
    <property type="protein sequence ID" value="MBU2713445.1"/>
    <property type="molecule type" value="Genomic_DNA"/>
</dbReference>
<gene>
    <name evidence="2" type="ORF">KCG35_20510</name>
</gene>
<keyword evidence="1" id="KW-1133">Transmembrane helix</keyword>
<keyword evidence="1" id="KW-0472">Membrane</keyword>
<comment type="caution">
    <text evidence="2">The sequence shown here is derived from an EMBL/GenBank/DDBJ whole genome shotgun (WGS) entry which is preliminary data.</text>
</comment>
<evidence type="ECO:0000256" key="1">
    <source>
        <dbReference type="SAM" id="Phobius"/>
    </source>
</evidence>
<proteinExistence type="predicted"/>
<feature type="transmembrane region" description="Helical" evidence="1">
    <location>
        <begin position="81"/>
        <end position="102"/>
    </location>
</feature>
<keyword evidence="1" id="KW-0812">Transmembrane</keyword>
<dbReference type="Proteomes" id="UP000690515">
    <property type="component" value="Unassembled WGS sequence"/>
</dbReference>
<feature type="transmembrane region" description="Helical" evidence="1">
    <location>
        <begin position="108"/>
        <end position="127"/>
    </location>
</feature>
<evidence type="ECO:0000313" key="3">
    <source>
        <dbReference type="Proteomes" id="UP000690515"/>
    </source>
</evidence>
<organism evidence="2 3">
    <name type="scientific">Zooshikella harenae</name>
    <dbReference type="NCBI Taxonomy" id="2827238"/>
    <lineage>
        <taxon>Bacteria</taxon>
        <taxon>Pseudomonadati</taxon>
        <taxon>Pseudomonadota</taxon>
        <taxon>Gammaproteobacteria</taxon>
        <taxon>Oceanospirillales</taxon>
        <taxon>Zooshikellaceae</taxon>
        <taxon>Zooshikella</taxon>
    </lineage>
</organism>